<feature type="transmembrane region" description="Helical" evidence="1">
    <location>
        <begin position="65"/>
        <end position="85"/>
    </location>
</feature>
<feature type="domain" description="Cysteinyl-tRNA ligase anticodon binding" evidence="2">
    <location>
        <begin position="175"/>
        <end position="222"/>
    </location>
</feature>
<gene>
    <name evidence="4" type="ORF">DPM19_31040</name>
</gene>
<dbReference type="Pfam" id="PF23493">
    <property type="entry name" value="CysS_C"/>
    <property type="match status" value="1"/>
</dbReference>
<sequence length="228" mass="24671">MTAVKSAGVTGLAPPAWWRLLVWLVLPLVGAGLGWAVRPVARWAVDLDWLPLPGPVGLVASLPQQATIALVALGVLAGLALAGVVQYEELGGTVADGEVVLRRKGAEQRFARAEVGAVFAERGRVVLLGTDTRELADHEYTFKGRVAAAFRAHGYPWTEGDPHRDEFRRWVPGLPDLPAGADPLFAAREAVLKSQRDAAELRAELSRLGVVVRDRDGRQYWRRIPPAG</sequence>
<protein>
    <recommendedName>
        <fullName evidence="6">DUF308 domain-containing protein</fullName>
    </recommendedName>
</protein>
<keyword evidence="1" id="KW-0812">Transmembrane</keyword>
<dbReference type="OrthoDB" id="5145029at2"/>
<keyword evidence="1" id="KW-1133">Transmembrane helix</keyword>
<organism evidence="4 5">
    <name type="scientific">Actinomadura craniellae</name>
    <dbReference type="NCBI Taxonomy" id="2231787"/>
    <lineage>
        <taxon>Bacteria</taxon>
        <taxon>Bacillati</taxon>
        <taxon>Actinomycetota</taxon>
        <taxon>Actinomycetes</taxon>
        <taxon>Streptosporangiales</taxon>
        <taxon>Thermomonosporaceae</taxon>
        <taxon>Actinomadura</taxon>
    </lineage>
</organism>
<feature type="transmembrane region" description="Helical" evidence="1">
    <location>
        <begin position="20"/>
        <end position="45"/>
    </location>
</feature>
<dbReference type="AlphaFoldDB" id="A0A365GWJ0"/>
<accession>A0A365GWJ0</accession>
<dbReference type="RefSeq" id="WP_111871652.1">
    <property type="nucleotide sequence ID" value="NZ_QLYX01000020.1"/>
</dbReference>
<dbReference type="EMBL" id="QLYX01000020">
    <property type="protein sequence ID" value="RAY11197.1"/>
    <property type="molecule type" value="Genomic_DNA"/>
</dbReference>
<keyword evidence="5" id="KW-1185">Reference proteome</keyword>
<reference evidence="4 5" key="1">
    <citation type="submission" date="2018-06" db="EMBL/GenBank/DDBJ databases">
        <title>Actinomadura craniellae sp. nov. isolated from marine sponge Craniella sp.</title>
        <authorList>
            <person name="Li L."/>
            <person name="Xu Q.H."/>
            <person name="Lin H.W."/>
            <person name="Lu Y.H."/>
        </authorList>
    </citation>
    <scope>NUCLEOTIDE SEQUENCE [LARGE SCALE GENOMIC DNA]</scope>
    <source>
        <strain evidence="4 5">LHW63021</strain>
    </source>
</reference>
<evidence type="ECO:0000313" key="4">
    <source>
        <dbReference type="EMBL" id="RAY11197.1"/>
    </source>
</evidence>
<feature type="domain" description="YqeB PH" evidence="3">
    <location>
        <begin position="11"/>
        <end position="158"/>
    </location>
</feature>
<keyword evidence="1" id="KW-0472">Membrane</keyword>
<dbReference type="Proteomes" id="UP000251891">
    <property type="component" value="Unassembled WGS sequence"/>
</dbReference>
<comment type="caution">
    <text evidence="4">The sequence shown here is derived from an EMBL/GenBank/DDBJ whole genome shotgun (WGS) entry which is preliminary data.</text>
</comment>
<evidence type="ECO:0000259" key="3">
    <source>
        <dbReference type="Pfam" id="PF23494"/>
    </source>
</evidence>
<evidence type="ECO:0008006" key="6">
    <source>
        <dbReference type="Google" id="ProtNLM"/>
    </source>
</evidence>
<evidence type="ECO:0000259" key="2">
    <source>
        <dbReference type="Pfam" id="PF23493"/>
    </source>
</evidence>
<proteinExistence type="predicted"/>
<name>A0A365GWJ0_9ACTN</name>
<dbReference type="Pfam" id="PF23494">
    <property type="entry name" value="bPH_10"/>
    <property type="match status" value="1"/>
</dbReference>
<evidence type="ECO:0000313" key="5">
    <source>
        <dbReference type="Proteomes" id="UP000251891"/>
    </source>
</evidence>
<dbReference type="InterPro" id="IPR057798">
    <property type="entry name" value="PH_YqeB"/>
</dbReference>
<dbReference type="InterPro" id="IPR056411">
    <property type="entry name" value="CysS_C"/>
</dbReference>
<evidence type="ECO:0000256" key="1">
    <source>
        <dbReference type="SAM" id="Phobius"/>
    </source>
</evidence>